<gene>
    <name evidence="1" type="ORF">TNIN_99491</name>
</gene>
<keyword evidence="2" id="KW-1185">Reference proteome</keyword>
<sequence length="96" mass="10971">MTAVAMQKKSEERKEITNPSLVKWFGKDVHLRNRRTDQTPVLREPSSWNGSKVFCSLQSLHLKSDSRSISCLLKSLNVGFNGEFTIQRMDNGLRGF</sequence>
<accession>A0A8X7CSA8</accession>
<name>A0A8X7CSA8_9ARAC</name>
<evidence type="ECO:0000313" key="1">
    <source>
        <dbReference type="EMBL" id="GFY79086.1"/>
    </source>
</evidence>
<dbReference type="AlphaFoldDB" id="A0A8X7CSA8"/>
<dbReference type="EMBL" id="BMAV01023398">
    <property type="protein sequence ID" value="GFY79086.1"/>
    <property type="molecule type" value="Genomic_DNA"/>
</dbReference>
<reference evidence="1" key="1">
    <citation type="submission" date="2020-08" db="EMBL/GenBank/DDBJ databases">
        <title>Multicomponent nature underlies the extraordinary mechanical properties of spider dragline silk.</title>
        <authorList>
            <person name="Kono N."/>
            <person name="Nakamura H."/>
            <person name="Mori M."/>
            <person name="Yoshida Y."/>
            <person name="Ohtoshi R."/>
            <person name="Malay A.D."/>
            <person name="Moran D.A.P."/>
            <person name="Tomita M."/>
            <person name="Numata K."/>
            <person name="Arakawa K."/>
        </authorList>
    </citation>
    <scope>NUCLEOTIDE SEQUENCE</scope>
</reference>
<dbReference type="Proteomes" id="UP000886998">
    <property type="component" value="Unassembled WGS sequence"/>
</dbReference>
<proteinExistence type="predicted"/>
<evidence type="ECO:0000313" key="2">
    <source>
        <dbReference type="Proteomes" id="UP000886998"/>
    </source>
</evidence>
<comment type="caution">
    <text evidence="1">The sequence shown here is derived from an EMBL/GenBank/DDBJ whole genome shotgun (WGS) entry which is preliminary data.</text>
</comment>
<protein>
    <submittedName>
        <fullName evidence="1">Uncharacterized protein</fullName>
    </submittedName>
</protein>
<organism evidence="1 2">
    <name type="scientific">Trichonephila inaurata madagascariensis</name>
    <dbReference type="NCBI Taxonomy" id="2747483"/>
    <lineage>
        <taxon>Eukaryota</taxon>
        <taxon>Metazoa</taxon>
        <taxon>Ecdysozoa</taxon>
        <taxon>Arthropoda</taxon>
        <taxon>Chelicerata</taxon>
        <taxon>Arachnida</taxon>
        <taxon>Araneae</taxon>
        <taxon>Araneomorphae</taxon>
        <taxon>Entelegynae</taxon>
        <taxon>Araneoidea</taxon>
        <taxon>Nephilidae</taxon>
        <taxon>Trichonephila</taxon>
        <taxon>Trichonephila inaurata</taxon>
    </lineage>
</organism>